<evidence type="ECO:0000256" key="2">
    <source>
        <dbReference type="SAM" id="SignalP"/>
    </source>
</evidence>
<feature type="domain" description="Caspase family p20" evidence="3">
    <location>
        <begin position="33"/>
        <end position="160"/>
    </location>
</feature>
<dbReference type="InterPro" id="IPR001309">
    <property type="entry name" value="Pept_C14_p20"/>
</dbReference>
<dbReference type="InterPro" id="IPR052039">
    <property type="entry name" value="Caspase-related_regulators"/>
</dbReference>
<protein>
    <submittedName>
        <fullName evidence="4">Putative caspase-like protein</fullName>
    </submittedName>
</protein>
<dbReference type="AlphaFoldDB" id="A0A2T6BIU0"/>
<name>A0A2T6BIU0_9RHOB</name>
<keyword evidence="2" id="KW-0732">Signal</keyword>
<proteinExistence type="predicted"/>
<evidence type="ECO:0000313" key="5">
    <source>
        <dbReference type="Proteomes" id="UP000243978"/>
    </source>
</evidence>
<dbReference type="InterPro" id="IPR029030">
    <property type="entry name" value="Caspase-like_dom_sf"/>
</dbReference>
<sequence>MLRARFLRLCLFVLSAAFMVAAPVLAQQSSGGRVALVIGNAGYTNVPELKNPKNDSEDIADALRDVGFDVTLQTDLDQAAMLDTLRGFRRRAQKADVSLIYFAGHGIEIDRQNYLLPVDAVLETDSDINFEAVDLDTMIYAASGAEQLSMVIVDACRNNPFEASMKRTNASRAVGRGLIAVEPSKNTLVAYAAKEGTTAADGAGRNSPYAAALIKSLKAPKLEVGLMMRQVRDDVLASTAGRQEPFVYGSLSADKIYLNDPNADAGGTEFVVLDDGVKDVPDTNAGEIVFWKSISEEHAVEELNTYLKLYPNGFFVELARARIKRAGGQVLSPQEPEQRLVPNNPTPDIQVERKLTREETVELQERLSVLGHNLGRADGVAGKRTLSAIRAFERDEQRPILGLASWAVLNALREKVTEPQLVGWRAAQVKRAKPTPPKKVKAKPKSTPKKAAAPKKVVAPKAVAAPKPQAPPKVATPAPTPAPKATPAKKKKLTAGDRQFCAANRQCGTRECKIGSVMKGGRNCRFCARYYERCL</sequence>
<dbReference type="Pfam" id="PF00656">
    <property type="entry name" value="Peptidase_C14"/>
    <property type="match status" value="1"/>
</dbReference>
<keyword evidence="5" id="KW-1185">Reference proteome</keyword>
<dbReference type="InterPro" id="IPR002477">
    <property type="entry name" value="Peptidoglycan-bd-like"/>
</dbReference>
<dbReference type="PANTHER" id="PTHR22576:SF37">
    <property type="entry name" value="MUCOSA-ASSOCIATED LYMPHOID TISSUE LYMPHOMA TRANSLOCATION PROTEIN 1"/>
    <property type="match status" value="1"/>
</dbReference>
<reference evidence="4 5" key="1">
    <citation type="submission" date="2018-04" db="EMBL/GenBank/DDBJ databases">
        <title>Genomic Encyclopedia of Archaeal and Bacterial Type Strains, Phase II (KMG-II): from individual species to whole genera.</title>
        <authorList>
            <person name="Goeker M."/>
        </authorList>
    </citation>
    <scope>NUCLEOTIDE SEQUENCE [LARGE SCALE GENOMIC DNA]</scope>
    <source>
        <strain evidence="4 5">DSM 100977</strain>
    </source>
</reference>
<organism evidence="4 5">
    <name type="scientific">Litoreibacter ponti</name>
    <dbReference type="NCBI Taxonomy" id="1510457"/>
    <lineage>
        <taxon>Bacteria</taxon>
        <taxon>Pseudomonadati</taxon>
        <taxon>Pseudomonadota</taxon>
        <taxon>Alphaproteobacteria</taxon>
        <taxon>Rhodobacterales</taxon>
        <taxon>Roseobacteraceae</taxon>
        <taxon>Litoreibacter</taxon>
    </lineage>
</organism>
<evidence type="ECO:0000259" key="3">
    <source>
        <dbReference type="PROSITE" id="PS50208"/>
    </source>
</evidence>
<evidence type="ECO:0000313" key="4">
    <source>
        <dbReference type="EMBL" id="PTX55974.1"/>
    </source>
</evidence>
<evidence type="ECO:0000256" key="1">
    <source>
        <dbReference type="SAM" id="MobiDB-lite"/>
    </source>
</evidence>
<dbReference type="Proteomes" id="UP000243978">
    <property type="component" value="Unassembled WGS sequence"/>
</dbReference>
<dbReference type="SUPFAM" id="SSF52129">
    <property type="entry name" value="Caspase-like"/>
    <property type="match status" value="1"/>
</dbReference>
<dbReference type="SUPFAM" id="SSF47090">
    <property type="entry name" value="PGBD-like"/>
    <property type="match status" value="1"/>
</dbReference>
<dbReference type="EMBL" id="QBKS01000001">
    <property type="protein sequence ID" value="PTX55974.1"/>
    <property type="molecule type" value="Genomic_DNA"/>
</dbReference>
<dbReference type="InterPro" id="IPR036366">
    <property type="entry name" value="PGBDSf"/>
</dbReference>
<accession>A0A2T6BIU0</accession>
<dbReference type="PANTHER" id="PTHR22576">
    <property type="entry name" value="MUCOSA ASSOCIATED LYMPHOID TISSUE LYMPHOMA TRANSLOCATION PROTEIN 1/PARACASPASE"/>
    <property type="match status" value="1"/>
</dbReference>
<feature type="region of interest" description="Disordered" evidence="1">
    <location>
        <begin position="427"/>
        <end position="494"/>
    </location>
</feature>
<feature type="compositionally biased region" description="Low complexity" evidence="1">
    <location>
        <begin position="449"/>
        <end position="477"/>
    </location>
</feature>
<dbReference type="OrthoDB" id="321999at2"/>
<gene>
    <name evidence="4" type="ORF">C8N43_0623</name>
</gene>
<dbReference type="Gene3D" id="3.40.50.1460">
    <property type="match status" value="1"/>
</dbReference>
<dbReference type="Pfam" id="PF01471">
    <property type="entry name" value="PG_binding_1"/>
    <property type="match status" value="1"/>
</dbReference>
<dbReference type="InterPro" id="IPR011600">
    <property type="entry name" value="Pept_C14_caspase"/>
</dbReference>
<comment type="caution">
    <text evidence="4">The sequence shown here is derived from an EMBL/GenBank/DDBJ whole genome shotgun (WGS) entry which is preliminary data.</text>
</comment>
<feature type="compositionally biased region" description="Basic residues" evidence="1">
    <location>
        <begin position="428"/>
        <end position="448"/>
    </location>
</feature>
<dbReference type="PROSITE" id="PS50208">
    <property type="entry name" value="CASPASE_P20"/>
    <property type="match status" value="1"/>
</dbReference>
<feature type="chain" id="PRO_5015650880" evidence="2">
    <location>
        <begin position="27"/>
        <end position="535"/>
    </location>
</feature>
<dbReference type="GO" id="GO:0006508">
    <property type="term" value="P:proteolysis"/>
    <property type="evidence" value="ECO:0007669"/>
    <property type="project" value="InterPro"/>
</dbReference>
<feature type="signal peptide" evidence="2">
    <location>
        <begin position="1"/>
        <end position="26"/>
    </location>
</feature>
<dbReference type="RefSeq" id="WP_107844213.1">
    <property type="nucleotide sequence ID" value="NZ_QBKS01000001.1"/>
</dbReference>
<dbReference type="GO" id="GO:0004197">
    <property type="term" value="F:cysteine-type endopeptidase activity"/>
    <property type="evidence" value="ECO:0007669"/>
    <property type="project" value="InterPro"/>
</dbReference>
<dbReference type="Gene3D" id="1.10.101.10">
    <property type="entry name" value="PGBD-like superfamily/PGBD"/>
    <property type="match status" value="1"/>
</dbReference>
<dbReference type="InterPro" id="IPR036365">
    <property type="entry name" value="PGBD-like_sf"/>
</dbReference>